<dbReference type="Proteomes" id="UP000233551">
    <property type="component" value="Unassembled WGS sequence"/>
</dbReference>
<gene>
    <name evidence="2" type="ORF">CRG98_007812</name>
</gene>
<dbReference type="EMBL" id="PGOL01000358">
    <property type="protein sequence ID" value="PKI71796.1"/>
    <property type="molecule type" value="Genomic_DNA"/>
</dbReference>
<evidence type="ECO:0000313" key="2">
    <source>
        <dbReference type="EMBL" id="PKI71796.1"/>
    </source>
</evidence>
<comment type="caution">
    <text evidence="2">The sequence shown here is derived from an EMBL/GenBank/DDBJ whole genome shotgun (WGS) entry which is preliminary data.</text>
</comment>
<sequence length="81" mass="8919">RIAEEGRGRRQGRAARRREAERSGESFKPLKDAGREKAEGEELGVGLRAPEPAMRDREMGREVEEAIGREGGGDREGDAVD</sequence>
<name>A0A2I0KVD0_PUNGR</name>
<proteinExistence type="predicted"/>
<feature type="region of interest" description="Disordered" evidence="1">
    <location>
        <begin position="1"/>
        <end position="81"/>
    </location>
</feature>
<evidence type="ECO:0000256" key="1">
    <source>
        <dbReference type="SAM" id="MobiDB-lite"/>
    </source>
</evidence>
<feature type="compositionally biased region" description="Basic and acidic residues" evidence="1">
    <location>
        <begin position="53"/>
        <end position="81"/>
    </location>
</feature>
<feature type="non-terminal residue" evidence="2">
    <location>
        <position position="1"/>
    </location>
</feature>
<feature type="compositionally biased region" description="Basic and acidic residues" evidence="1">
    <location>
        <begin position="17"/>
        <end position="40"/>
    </location>
</feature>
<protein>
    <submittedName>
        <fullName evidence="2">Uncharacterized protein</fullName>
    </submittedName>
</protein>
<reference evidence="2 3" key="1">
    <citation type="submission" date="2017-11" db="EMBL/GenBank/DDBJ databases">
        <title>De-novo sequencing of pomegranate (Punica granatum L.) genome.</title>
        <authorList>
            <person name="Akparov Z."/>
            <person name="Amiraslanov A."/>
            <person name="Hajiyeva S."/>
            <person name="Abbasov M."/>
            <person name="Kaur K."/>
            <person name="Hamwieh A."/>
            <person name="Solovyev V."/>
            <person name="Salamov A."/>
            <person name="Braich B."/>
            <person name="Kosarev P."/>
            <person name="Mahmoud A."/>
            <person name="Hajiyev E."/>
            <person name="Babayeva S."/>
            <person name="Izzatullayeva V."/>
            <person name="Mammadov A."/>
            <person name="Mammadov A."/>
            <person name="Sharifova S."/>
            <person name="Ojaghi J."/>
            <person name="Eynullazada K."/>
            <person name="Bayramov B."/>
            <person name="Abdulazimova A."/>
            <person name="Shahmuradov I."/>
        </authorList>
    </citation>
    <scope>NUCLEOTIDE SEQUENCE [LARGE SCALE GENOMIC DNA]</scope>
    <source>
        <strain evidence="3">cv. AG2017</strain>
        <tissue evidence="2">Leaf</tissue>
    </source>
</reference>
<organism evidence="2 3">
    <name type="scientific">Punica granatum</name>
    <name type="common">Pomegranate</name>
    <dbReference type="NCBI Taxonomy" id="22663"/>
    <lineage>
        <taxon>Eukaryota</taxon>
        <taxon>Viridiplantae</taxon>
        <taxon>Streptophyta</taxon>
        <taxon>Embryophyta</taxon>
        <taxon>Tracheophyta</taxon>
        <taxon>Spermatophyta</taxon>
        <taxon>Magnoliopsida</taxon>
        <taxon>eudicotyledons</taxon>
        <taxon>Gunneridae</taxon>
        <taxon>Pentapetalae</taxon>
        <taxon>rosids</taxon>
        <taxon>malvids</taxon>
        <taxon>Myrtales</taxon>
        <taxon>Lythraceae</taxon>
        <taxon>Punica</taxon>
    </lineage>
</organism>
<dbReference type="AlphaFoldDB" id="A0A2I0KVD0"/>
<accession>A0A2I0KVD0</accession>
<keyword evidence="3" id="KW-1185">Reference proteome</keyword>
<evidence type="ECO:0000313" key="3">
    <source>
        <dbReference type="Proteomes" id="UP000233551"/>
    </source>
</evidence>